<reference evidence="2" key="1">
    <citation type="journal article" date="2020" name="bioRxiv">
        <title>Comparative genomics of Chlamydomonas.</title>
        <authorList>
            <person name="Craig R.J."/>
            <person name="Hasan A.R."/>
            <person name="Ness R.W."/>
            <person name="Keightley P.D."/>
        </authorList>
    </citation>
    <scope>NUCLEOTIDE SEQUENCE</scope>
    <source>
        <strain evidence="2">CCAP 11/70</strain>
    </source>
</reference>
<comment type="caution">
    <text evidence="2">The sequence shown here is derived from an EMBL/GenBank/DDBJ whole genome shotgun (WGS) entry which is preliminary data.</text>
</comment>
<dbReference type="OrthoDB" id="546301at2759"/>
<dbReference type="Proteomes" id="UP000612055">
    <property type="component" value="Unassembled WGS sequence"/>
</dbReference>
<dbReference type="InterPro" id="IPR038763">
    <property type="entry name" value="DHH_sf"/>
</dbReference>
<feature type="region of interest" description="Disordered" evidence="1">
    <location>
        <begin position="222"/>
        <end position="339"/>
    </location>
</feature>
<dbReference type="SUPFAM" id="SSF64182">
    <property type="entry name" value="DHH phosphoesterases"/>
    <property type="match status" value="1"/>
</dbReference>
<dbReference type="AlphaFoldDB" id="A0A835YNJ6"/>
<feature type="compositionally biased region" description="Low complexity" evidence="1">
    <location>
        <begin position="265"/>
        <end position="274"/>
    </location>
</feature>
<dbReference type="EMBL" id="JAEHOE010000002">
    <property type="protein sequence ID" value="KAG2500989.1"/>
    <property type="molecule type" value="Genomic_DNA"/>
</dbReference>
<evidence type="ECO:0000313" key="2">
    <source>
        <dbReference type="EMBL" id="KAG2500989.1"/>
    </source>
</evidence>
<sequence length="339" mass="34349">MQPDGFPEGALAVSASGCAPVAPSALLTWLLAGRLHPPASAPCAWLAVLGALGDLLGEGEEGLGAFDRGLPMLAAVHPEGRKTHFKEAVVLLNAARRSPDCDVSPAWAALCAASAPLDLARGAVPGAAGLRAAREALKAEMARLAPTPPPFSADGAAALLAVESGWQVHPLIPQRWAFRLGSQDRTGRLRAVMASNRGYTPGRVHFSARRAHKDVDLIAYLRPPRPGGHAPGGAAAAPGAGLCAGPPRGQRRHGAGLQPRRCLPGRGAAASAGRRPADGGSGGSGSGSGGSSAASRKKRTASEAAAADPRQRKLTAFFGKREGAKAEAPAGSTDGMHNL</sequence>
<keyword evidence="3" id="KW-1185">Reference proteome</keyword>
<organism evidence="2 3">
    <name type="scientific">Edaphochlamys debaryana</name>
    <dbReference type="NCBI Taxonomy" id="47281"/>
    <lineage>
        <taxon>Eukaryota</taxon>
        <taxon>Viridiplantae</taxon>
        <taxon>Chlorophyta</taxon>
        <taxon>core chlorophytes</taxon>
        <taxon>Chlorophyceae</taxon>
        <taxon>CS clade</taxon>
        <taxon>Chlamydomonadales</taxon>
        <taxon>Chlamydomonadales incertae sedis</taxon>
        <taxon>Edaphochlamys</taxon>
    </lineage>
</organism>
<protein>
    <submittedName>
        <fullName evidence="2">Uncharacterized protein</fullName>
    </submittedName>
</protein>
<gene>
    <name evidence="2" type="ORF">HYH03_000811</name>
</gene>
<feature type="compositionally biased region" description="Gly residues" evidence="1">
    <location>
        <begin position="279"/>
        <end position="290"/>
    </location>
</feature>
<feature type="compositionally biased region" description="Low complexity" evidence="1">
    <location>
        <begin position="232"/>
        <end position="248"/>
    </location>
</feature>
<name>A0A835YNJ6_9CHLO</name>
<evidence type="ECO:0000313" key="3">
    <source>
        <dbReference type="Proteomes" id="UP000612055"/>
    </source>
</evidence>
<accession>A0A835YNJ6</accession>
<proteinExistence type="predicted"/>
<evidence type="ECO:0000256" key="1">
    <source>
        <dbReference type="SAM" id="MobiDB-lite"/>
    </source>
</evidence>